<keyword evidence="2" id="KW-1133">Transmembrane helix</keyword>
<evidence type="ECO:0000313" key="3">
    <source>
        <dbReference type="EMBL" id="MFC4544037.1"/>
    </source>
</evidence>
<evidence type="ECO:0000313" key="4">
    <source>
        <dbReference type="Proteomes" id="UP001595898"/>
    </source>
</evidence>
<organism evidence="3 4">
    <name type="scientific">Halosolutus amylolyticus</name>
    <dbReference type="NCBI Taxonomy" id="2932267"/>
    <lineage>
        <taxon>Archaea</taxon>
        <taxon>Methanobacteriati</taxon>
        <taxon>Methanobacteriota</taxon>
        <taxon>Stenosarchaea group</taxon>
        <taxon>Halobacteria</taxon>
        <taxon>Halobacteriales</taxon>
        <taxon>Natrialbaceae</taxon>
        <taxon>Halosolutus</taxon>
    </lineage>
</organism>
<evidence type="ECO:0000256" key="2">
    <source>
        <dbReference type="SAM" id="Phobius"/>
    </source>
</evidence>
<name>A0ABD5PTZ5_9EURY</name>
<dbReference type="RefSeq" id="WP_250141942.1">
    <property type="nucleotide sequence ID" value="NZ_JALIQP010000005.1"/>
</dbReference>
<dbReference type="AlphaFoldDB" id="A0ABD5PTZ5"/>
<sequence length="68" mass="7727">MSQVTEERDGVRTPEETREIGHDEYDPVGTLVLIGLYFLILVALWFFMYFVEFLGNDPTVVGTVMGVL</sequence>
<reference evidence="3 4" key="1">
    <citation type="journal article" date="2019" name="Int. J. Syst. Evol. Microbiol.">
        <title>The Global Catalogue of Microorganisms (GCM) 10K type strain sequencing project: providing services to taxonomists for standard genome sequencing and annotation.</title>
        <authorList>
            <consortium name="The Broad Institute Genomics Platform"/>
            <consortium name="The Broad Institute Genome Sequencing Center for Infectious Disease"/>
            <person name="Wu L."/>
            <person name="Ma J."/>
        </authorList>
    </citation>
    <scope>NUCLEOTIDE SEQUENCE [LARGE SCALE GENOMIC DNA]</scope>
    <source>
        <strain evidence="3 4">WLHS5</strain>
    </source>
</reference>
<keyword evidence="2" id="KW-0472">Membrane</keyword>
<evidence type="ECO:0000256" key="1">
    <source>
        <dbReference type="SAM" id="MobiDB-lite"/>
    </source>
</evidence>
<gene>
    <name evidence="3" type="ORF">ACFO5R_19080</name>
</gene>
<feature type="region of interest" description="Disordered" evidence="1">
    <location>
        <begin position="1"/>
        <end position="20"/>
    </location>
</feature>
<keyword evidence="4" id="KW-1185">Reference proteome</keyword>
<dbReference type="EMBL" id="JBHSFA010000009">
    <property type="protein sequence ID" value="MFC4544037.1"/>
    <property type="molecule type" value="Genomic_DNA"/>
</dbReference>
<proteinExistence type="predicted"/>
<accession>A0ABD5PTZ5</accession>
<protein>
    <submittedName>
        <fullName evidence="3">Signal peptidase complex subunit 2</fullName>
    </submittedName>
</protein>
<keyword evidence="2" id="KW-0812">Transmembrane</keyword>
<comment type="caution">
    <text evidence="3">The sequence shown here is derived from an EMBL/GenBank/DDBJ whole genome shotgun (WGS) entry which is preliminary data.</text>
</comment>
<feature type="transmembrane region" description="Helical" evidence="2">
    <location>
        <begin position="28"/>
        <end position="51"/>
    </location>
</feature>
<dbReference type="Proteomes" id="UP001595898">
    <property type="component" value="Unassembled WGS sequence"/>
</dbReference>